<comment type="caution">
    <text evidence="1">The sequence shown here is derived from an EMBL/GenBank/DDBJ whole genome shotgun (WGS) entry which is preliminary data.</text>
</comment>
<dbReference type="AlphaFoldDB" id="A0A1J4JZW4"/>
<evidence type="ECO:0000313" key="1">
    <source>
        <dbReference type="EMBL" id="OHT04523.1"/>
    </source>
</evidence>
<dbReference type="GeneID" id="94840580"/>
<dbReference type="VEuPathDB" id="TrichDB:TRFO_27966"/>
<accession>A0A1J4JZW4</accession>
<gene>
    <name evidence="1" type="ORF">TRFO_27966</name>
</gene>
<dbReference type="OrthoDB" id="10264348at2759"/>
<dbReference type="Proteomes" id="UP000179807">
    <property type="component" value="Unassembled WGS sequence"/>
</dbReference>
<proteinExistence type="predicted"/>
<dbReference type="RefSeq" id="XP_068357659.1">
    <property type="nucleotide sequence ID" value="XM_068505876.1"/>
</dbReference>
<keyword evidence="2" id="KW-1185">Reference proteome</keyword>
<evidence type="ECO:0000313" key="2">
    <source>
        <dbReference type="Proteomes" id="UP000179807"/>
    </source>
</evidence>
<organism evidence="1 2">
    <name type="scientific">Tritrichomonas foetus</name>
    <dbReference type="NCBI Taxonomy" id="1144522"/>
    <lineage>
        <taxon>Eukaryota</taxon>
        <taxon>Metamonada</taxon>
        <taxon>Parabasalia</taxon>
        <taxon>Tritrichomonadida</taxon>
        <taxon>Tritrichomonadidae</taxon>
        <taxon>Tritrichomonas</taxon>
    </lineage>
</organism>
<reference evidence="1" key="1">
    <citation type="submission" date="2016-10" db="EMBL/GenBank/DDBJ databases">
        <authorList>
            <person name="Benchimol M."/>
            <person name="Almeida L.G."/>
            <person name="Vasconcelos A.T."/>
            <person name="Perreira-Neves A."/>
            <person name="Rosa I.A."/>
            <person name="Tasca T."/>
            <person name="Bogo M.R."/>
            <person name="de Souza W."/>
        </authorList>
    </citation>
    <scope>NUCLEOTIDE SEQUENCE [LARGE SCALE GENOMIC DNA]</scope>
    <source>
        <strain evidence="1">K</strain>
    </source>
</reference>
<name>A0A1J4JZW4_9EUKA</name>
<dbReference type="EMBL" id="MLAK01000790">
    <property type="protein sequence ID" value="OHT04523.1"/>
    <property type="molecule type" value="Genomic_DNA"/>
</dbReference>
<sequence length="232" mass="26505">MTYNTTNHRPNQFHLVNIEPYTSEMYSALLQPSLQILEKNYVQYGKKPMSKENFTRSLLIAPIKGVAIGASRSIFTIAFQNINNEYKESPEPKPPIDIFFLKYYTNFKNYPRMLRGLSTELKVECSYQCFKNTISTFSKYLINPKSDNFMTNFGFTFARAFTSNLITATTIYPVSLSLYTNKDSEEIVHKVMKKAGTGSFVTGMITGGISIARSMLPSYKNMFSFVQYMIVG</sequence>
<protein>
    <submittedName>
        <fullName evidence="1">Uncharacterized protein</fullName>
    </submittedName>
</protein>